<organism evidence="1 2">
    <name type="scientific">Ramlibacter ginsenosidimutans</name>
    <dbReference type="NCBI Taxonomy" id="502333"/>
    <lineage>
        <taxon>Bacteria</taxon>
        <taxon>Pseudomonadati</taxon>
        <taxon>Pseudomonadota</taxon>
        <taxon>Betaproteobacteria</taxon>
        <taxon>Burkholderiales</taxon>
        <taxon>Comamonadaceae</taxon>
        <taxon>Ramlibacter</taxon>
    </lineage>
</organism>
<gene>
    <name evidence="1" type="ORF">JJB11_07595</name>
</gene>
<dbReference type="RefSeq" id="WP_201167921.1">
    <property type="nucleotide sequence ID" value="NZ_JAEPWM010000002.1"/>
</dbReference>
<dbReference type="Proteomes" id="UP000630528">
    <property type="component" value="Unassembled WGS sequence"/>
</dbReference>
<accession>A0A934TRE4</accession>
<comment type="caution">
    <text evidence="1">The sequence shown here is derived from an EMBL/GenBank/DDBJ whole genome shotgun (WGS) entry which is preliminary data.</text>
</comment>
<evidence type="ECO:0000313" key="1">
    <source>
        <dbReference type="EMBL" id="MBK6005955.1"/>
    </source>
</evidence>
<dbReference type="EMBL" id="JAEPWM010000002">
    <property type="protein sequence ID" value="MBK6005955.1"/>
    <property type="molecule type" value="Genomic_DNA"/>
</dbReference>
<sequence>MQSSPQFQLRFDSLFQPGRGYAFPCDARGCVDLDALSERARNNYLFARAMVGRDLATPAVEVSATALHPLQ</sequence>
<proteinExistence type="predicted"/>
<reference evidence="1" key="2">
    <citation type="submission" date="2021-01" db="EMBL/GenBank/DDBJ databases">
        <authorList>
            <person name="Kang M."/>
        </authorList>
    </citation>
    <scope>NUCLEOTIDE SEQUENCE</scope>
    <source>
        <strain evidence="1">KACC 17527</strain>
    </source>
</reference>
<protein>
    <submittedName>
        <fullName evidence="1">Uncharacterized protein</fullName>
    </submittedName>
</protein>
<evidence type="ECO:0000313" key="2">
    <source>
        <dbReference type="Proteomes" id="UP000630528"/>
    </source>
</evidence>
<keyword evidence="2" id="KW-1185">Reference proteome</keyword>
<reference evidence="1" key="1">
    <citation type="journal article" date="2012" name="J. Microbiol. Biotechnol.">
        <title>Ramlibacter ginsenosidimutans sp. nov., with ginsenoside-converting activity.</title>
        <authorList>
            <person name="Wang L."/>
            <person name="An D.S."/>
            <person name="Kim S.G."/>
            <person name="Jin F.X."/>
            <person name="Kim S.C."/>
            <person name="Lee S.T."/>
            <person name="Im W.T."/>
        </authorList>
    </citation>
    <scope>NUCLEOTIDE SEQUENCE</scope>
    <source>
        <strain evidence="1">KACC 17527</strain>
    </source>
</reference>
<dbReference type="AlphaFoldDB" id="A0A934TRE4"/>
<name>A0A934TRE4_9BURK</name>